<gene>
    <name evidence="2" type="ORF">A3F25_01900</name>
</gene>
<protein>
    <submittedName>
        <fullName evidence="2">Death-on-curing protein</fullName>
    </submittedName>
</protein>
<dbReference type="Pfam" id="PF13310">
    <property type="entry name" value="Virulence_RhuM"/>
    <property type="match status" value="1"/>
</dbReference>
<sequence>MKKKQIKNNIVIYQAESGAIELRGDNSRETIWASQAQIAGAFNVDVRTINEHIQNILKTKELTEVSTIRNFRIVQNEGKRQVERDVKHYNLDMILSVGYRVNSKTATLFRQWATKTLREHITKGYTINRKQIVRNYDAFMKSVSDIQTLLPEHVALDPKTILELIKEFSSTWVSLGAYDRESLQPIGVTKKSIELSGVELTEAISNLRNELLSKGETTNIFAEEKQPGSVEGIVGNVMQSFRGKPVYKTLEEKAAHLLYFMVKNHPFTDGNKRSGAFAFIWFLRKTKIKTMRSINPNALTALTLLIAESDPKKKDQVVALVTQMLR</sequence>
<organism evidence="2 3">
    <name type="scientific">Candidatus Yanofskybacteria bacterium RIFCSPHIGHO2_12_FULL_45_19b</name>
    <dbReference type="NCBI Taxonomy" id="1802689"/>
    <lineage>
        <taxon>Bacteria</taxon>
        <taxon>Candidatus Yanofskyibacteriota</taxon>
    </lineage>
</organism>
<dbReference type="Proteomes" id="UP000177478">
    <property type="component" value="Unassembled WGS sequence"/>
</dbReference>
<dbReference type="Gene3D" id="1.20.120.1870">
    <property type="entry name" value="Fic/DOC protein, Fido domain"/>
    <property type="match status" value="1"/>
</dbReference>
<dbReference type="AlphaFoldDB" id="A0A1F8G4V0"/>
<name>A0A1F8G4V0_9BACT</name>
<dbReference type="InterPro" id="IPR036597">
    <property type="entry name" value="Fido-like_dom_sf"/>
</dbReference>
<dbReference type="Pfam" id="PF02661">
    <property type="entry name" value="Fic"/>
    <property type="match status" value="1"/>
</dbReference>
<evidence type="ECO:0000259" key="1">
    <source>
        <dbReference type="PROSITE" id="PS51459"/>
    </source>
</evidence>
<reference evidence="2 3" key="1">
    <citation type="journal article" date="2016" name="Nat. Commun.">
        <title>Thousands of microbial genomes shed light on interconnected biogeochemical processes in an aquifer system.</title>
        <authorList>
            <person name="Anantharaman K."/>
            <person name="Brown C.T."/>
            <person name="Hug L.A."/>
            <person name="Sharon I."/>
            <person name="Castelle C.J."/>
            <person name="Probst A.J."/>
            <person name="Thomas B.C."/>
            <person name="Singh A."/>
            <person name="Wilkins M.J."/>
            <person name="Karaoz U."/>
            <person name="Brodie E.L."/>
            <person name="Williams K.H."/>
            <person name="Hubbard S.S."/>
            <person name="Banfield J.F."/>
        </authorList>
    </citation>
    <scope>NUCLEOTIDE SEQUENCE [LARGE SCALE GENOMIC DNA]</scope>
</reference>
<comment type="caution">
    <text evidence="2">The sequence shown here is derived from an EMBL/GenBank/DDBJ whole genome shotgun (WGS) entry which is preliminary data.</text>
</comment>
<dbReference type="InterPro" id="IPR053737">
    <property type="entry name" value="Type_II_TA_Toxin"/>
</dbReference>
<dbReference type="PROSITE" id="PS51459">
    <property type="entry name" value="FIDO"/>
    <property type="match status" value="1"/>
</dbReference>
<dbReference type="PANTHER" id="PTHR35810:SF1">
    <property type="entry name" value="CYTOPLASMIC PROTEIN"/>
    <property type="match status" value="1"/>
</dbReference>
<dbReference type="InterPro" id="IPR011204">
    <property type="entry name" value="Virulence_RhuM-like"/>
</dbReference>
<dbReference type="InterPro" id="IPR003812">
    <property type="entry name" value="Fido"/>
</dbReference>
<evidence type="ECO:0000313" key="2">
    <source>
        <dbReference type="EMBL" id="OGN20070.1"/>
    </source>
</evidence>
<evidence type="ECO:0000313" key="3">
    <source>
        <dbReference type="Proteomes" id="UP000177478"/>
    </source>
</evidence>
<dbReference type="STRING" id="1802689.A3F25_01900"/>
<dbReference type="PANTHER" id="PTHR35810">
    <property type="entry name" value="CYTOPLASMIC PROTEIN-RELATED"/>
    <property type="match status" value="1"/>
</dbReference>
<dbReference type="SUPFAM" id="SSF140931">
    <property type="entry name" value="Fic-like"/>
    <property type="match status" value="1"/>
</dbReference>
<proteinExistence type="predicted"/>
<dbReference type="EMBL" id="MGKD01000009">
    <property type="protein sequence ID" value="OGN20070.1"/>
    <property type="molecule type" value="Genomic_DNA"/>
</dbReference>
<accession>A0A1F8G4V0</accession>
<feature type="domain" description="Fido" evidence="1">
    <location>
        <begin position="188"/>
        <end position="323"/>
    </location>
</feature>